<dbReference type="InterPro" id="IPR013096">
    <property type="entry name" value="Cupin_2"/>
</dbReference>
<evidence type="ECO:0000313" key="2">
    <source>
        <dbReference type="EMBL" id="KOS06285.1"/>
    </source>
</evidence>
<keyword evidence="3" id="KW-1185">Reference proteome</keyword>
<dbReference type="Pfam" id="PF07883">
    <property type="entry name" value="Cupin_2"/>
    <property type="match status" value="1"/>
</dbReference>
<dbReference type="OrthoDB" id="72027at2"/>
<gene>
    <name evidence="2" type="ORF">AM493_09750</name>
</gene>
<dbReference type="PANTHER" id="PTHR36440:SF1">
    <property type="entry name" value="PUTATIVE (AFU_ORTHOLOGUE AFUA_8G07350)-RELATED"/>
    <property type="match status" value="1"/>
</dbReference>
<protein>
    <submittedName>
        <fullName evidence="2">Cupin</fullName>
    </submittedName>
</protein>
<proteinExistence type="predicted"/>
<dbReference type="EMBL" id="LIYD01000005">
    <property type="protein sequence ID" value="KOS06285.1"/>
    <property type="molecule type" value="Genomic_DNA"/>
</dbReference>
<organism evidence="2 3">
    <name type="scientific">Flavobacterium akiainvivens</name>
    <dbReference type="NCBI Taxonomy" id="1202724"/>
    <lineage>
        <taxon>Bacteria</taxon>
        <taxon>Pseudomonadati</taxon>
        <taxon>Bacteroidota</taxon>
        <taxon>Flavobacteriia</taxon>
        <taxon>Flavobacteriales</taxon>
        <taxon>Flavobacteriaceae</taxon>
        <taxon>Flavobacterium</taxon>
    </lineage>
</organism>
<dbReference type="AlphaFoldDB" id="A0A0M8MAY1"/>
<accession>A0A0M8MAY1</accession>
<dbReference type="InterPro" id="IPR014710">
    <property type="entry name" value="RmlC-like_jellyroll"/>
</dbReference>
<dbReference type="STRING" id="1202724.AM493_09750"/>
<dbReference type="PATRIC" id="fig|1202724.3.peg.2023"/>
<reference evidence="2 3" key="1">
    <citation type="submission" date="2015-08" db="EMBL/GenBank/DDBJ databases">
        <title>Whole genome sequence of Flavobacterium akiainvivens IK-1T, from decaying Wikstroemia oahuensis, an endemic Hawaiian shrub.</title>
        <authorList>
            <person name="Wan X."/>
            <person name="Hou S."/>
            <person name="Saito J."/>
            <person name="Donachie S."/>
        </authorList>
    </citation>
    <scope>NUCLEOTIDE SEQUENCE [LARGE SCALE GENOMIC DNA]</scope>
    <source>
        <strain evidence="2 3">IK-1</strain>
    </source>
</reference>
<name>A0A0M8MAY1_9FLAO</name>
<dbReference type="SUPFAM" id="SSF51182">
    <property type="entry name" value="RmlC-like cupins"/>
    <property type="match status" value="1"/>
</dbReference>
<dbReference type="InterPro" id="IPR053146">
    <property type="entry name" value="QDO-like"/>
</dbReference>
<dbReference type="Proteomes" id="UP000037755">
    <property type="component" value="Unassembled WGS sequence"/>
</dbReference>
<dbReference type="RefSeq" id="WP_054407782.1">
    <property type="nucleotide sequence ID" value="NZ_FOYA01000001.1"/>
</dbReference>
<dbReference type="Gene3D" id="2.60.120.10">
    <property type="entry name" value="Jelly Rolls"/>
    <property type="match status" value="1"/>
</dbReference>
<comment type="caution">
    <text evidence="2">The sequence shown here is derived from an EMBL/GenBank/DDBJ whole genome shotgun (WGS) entry which is preliminary data.</text>
</comment>
<sequence>MHNRTYHNPINGEYTKILESSAETGGAHTVFEVSLTPGGGNPVHYHTKFTEEFTAVKGLLGLQQGKTKVHLAPGESLLVPKLAHHRFFNDTAETIVFRVKLTPGQPTFENFLKAMFGLVNEGKTITKNQIPKNIFHTAVMYHWGDTHLANPLVKLSAPVLGLLYKRAIAKGIEQQLLDKFCND</sequence>
<feature type="domain" description="Cupin type-2" evidence="1">
    <location>
        <begin position="32"/>
        <end position="96"/>
    </location>
</feature>
<evidence type="ECO:0000313" key="3">
    <source>
        <dbReference type="Proteomes" id="UP000037755"/>
    </source>
</evidence>
<dbReference type="InterPro" id="IPR011051">
    <property type="entry name" value="RmlC_Cupin_sf"/>
</dbReference>
<dbReference type="PANTHER" id="PTHR36440">
    <property type="entry name" value="PUTATIVE (AFU_ORTHOLOGUE AFUA_8G07350)-RELATED"/>
    <property type="match status" value="1"/>
</dbReference>
<evidence type="ECO:0000259" key="1">
    <source>
        <dbReference type="Pfam" id="PF07883"/>
    </source>
</evidence>